<sequence length="372" mass="42473">MENLEMKNLFCGIYENKTVLVTGHTGFKGSWLVYWLSQMGAKVIGYALEAPTSPNHIGLLNPDIISVTGDIRDLDGLNQIFSKYKPDIVFHLAAQPIVRISYEKPIETYETNVIGTLKVFEACRKNNAKAIVNITSDKAYENKEWVWGYRENDPMGGYDPYSSSKGCADLLTSSYRNSYFNTKDYKKTHNTLLVTCRAGNVIGGGDWAKDRLITDVMVSASQGKKISIRNPNATRPWQHVLECISGYLHIGQKLLEERVEYSGAWNFGPSNDRSICVEEVIKNIKKHWNKIDYEISQDLGQPHEANLLKLDCSKAYALLKWKDVWGSETTFEKTAKWYKAYYENNREILTQSDLENYIRDANSKKIEWSVSK</sequence>
<proteinExistence type="predicted"/>
<dbReference type="CDD" id="cd05252">
    <property type="entry name" value="CDP_GD_SDR_e"/>
    <property type="match status" value="1"/>
</dbReference>
<protein>
    <submittedName>
        <fullName evidence="2">CDP-glucose 4,6-dehydratase</fullName>
    </submittedName>
</protein>
<dbReference type="InterPro" id="IPR013445">
    <property type="entry name" value="CDP_4_6_deHydtase"/>
</dbReference>
<evidence type="ECO:0000313" key="3">
    <source>
        <dbReference type="Proteomes" id="UP000066049"/>
    </source>
</evidence>
<evidence type="ECO:0000313" key="2">
    <source>
        <dbReference type="EMBL" id="ALF46845.1"/>
    </source>
</evidence>
<reference evidence="3" key="1">
    <citation type="submission" date="2015-08" db="EMBL/GenBank/DDBJ databases">
        <title>Comparative genomics of the Campylobacter concisus group.</title>
        <authorList>
            <person name="Miller W.G."/>
            <person name="Yee E."/>
            <person name="Chapman M.H."/>
            <person name="Huynh S."/>
            <person name="Bono J.L."/>
            <person name="On S.L.W."/>
            <person name="St Leger J."/>
            <person name="Foster G."/>
            <person name="Parker C.T."/>
        </authorList>
    </citation>
    <scope>NUCLEOTIDE SEQUENCE [LARGE SCALE GENOMIC DNA]</scope>
    <source>
        <strain evidence="3">ATCC 33237</strain>
    </source>
</reference>
<dbReference type="PANTHER" id="PTHR43000">
    <property type="entry name" value="DTDP-D-GLUCOSE 4,6-DEHYDRATASE-RELATED"/>
    <property type="match status" value="1"/>
</dbReference>
<dbReference type="AlphaFoldDB" id="A0A0M4SRW3"/>
<dbReference type="SUPFAM" id="SSF51735">
    <property type="entry name" value="NAD(P)-binding Rossmann-fold domains"/>
    <property type="match status" value="1"/>
</dbReference>
<dbReference type="InterPro" id="IPR016040">
    <property type="entry name" value="NAD(P)-bd_dom"/>
</dbReference>
<dbReference type="RefSeq" id="WP_234402300.1">
    <property type="nucleotide sequence ID" value="NZ_CABMKQ010000024.1"/>
</dbReference>
<dbReference type="InterPro" id="IPR036291">
    <property type="entry name" value="NAD(P)-bd_dom_sf"/>
</dbReference>
<dbReference type="GeneID" id="28661786"/>
<dbReference type="KEGG" id="ccoc:CCON33237_0120"/>
<name>A0A0M4SRW3_9BACT</name>
<dbReference type="EMBL" id="CP012541">
    <property type="protein sequence ID" value="ALF46845.1"/>
    <property type="molecule type" value="Genomic_DNA"/>
</dbReference>
<dbReference type="NCBIfam" id="TIGR02622">
    <property type="entry name" value="CDP_4_6_dhtase"/>
    <property type="match status" value="1"/>
</dbReference>
<feature type="domain" description="NAD(P)-binding" evidence="1">
    <location>
        <begin position="20"/>
        <end position="332"/>
    </location>
</feature>
<dbReference type="Gene3D" id="3.90.25.10">
    <property type="entry name" value="UDP-galactose 4-epimerase, domain 1"/>
    <property type="match status" value="1"/>
</dbReference>
<evidence type="ECO:0000259" key="1">
    <source>
        <dbReference type="Pfam" id="PF16363"/>
    </source>
</evidence>
<organism evidence="2 3">
    <name type="scientific">Campylobacter concisus</name>
    <dbReference type="NCBI Taxonomy" id="199"/>
    <lineage>
        <taxon>Bacteria</taxon>
        <taxon>Pseudomonadati</taxon>
        <taxon>Campylobacterota</taxon>
        <taxon>Epsilonproteobacteria</taxon>
        <taxon>Campylobacterales</taxon>
        <taxon>Campylobacteraceae</taxon>
        <taxon>Campylobacter</taxon>
    </lineage>
</organism>
<dbReference type="PATRIC" id="fig|199.248.peg.139"/>
<gene>
    <name evidence="2" type="ORF">CCON33237_0120</name>
</gene>
<dbReference type="Pfam" id="PF16363">
    <property type="entry name" value="GDP_Man_Dehyd"/>
    <property type="match status" value="1"/>
</dbReference>
<dbReference type="Proteomes" id="UP000066049">
    <property type="component" value="Chromosome"/>
</dbReference>
<dbReference type="Gene3D" id="3.40.50.720">
    <property type="entry name" value="NAD(P)-binding Rossmann-like Domain"/>
    <property type="match status" value="1"/>
</dbReference>
<accession>A0A0M4SRW3</accession>